<feature type="region of interest" description="Disordered" evidence="1">
    <location>
        <begin position="1"/>
        <end position="63"/>
    </location>
</feature>
<evidence type="ECO:0008006" key="4">
    <source>
        <dbReference type="Google" id="ProtNLM"/>
    </source>
</evidence>
<dbReference type="RefSeq" id="WP_277861484.1">
    <property type="nucleotide sequence ID" value="NZ_JARRAG010000002.1"/>
</dbReference>
<feature type="compositionally biased region" description="Basic and acidic residues" evidence="1">
    <location>
        <begin position="1"/>
        <end position="11"/>
    </location>
</feature>
<protein>
    <recommendedName>
        <fullName evidence="4">Stress-induced protein</fullName>
    </recommendedName>
</protein>
<sequence>MSEDPKKHDQFDGDEDANKGGGATTDRGGRDIGQPGPDPNAAAREREHGRRDERGKHEAPKEK</sequence>
<dbReference type="EMBL" id="JARRAG010000002">
    <property type="protein sequence ID" value="MDG3005135.1"/>
    <property type="molecule type" value="Genomic_DNA"/>
</dbReference>
<name>A0ABT6FC74_9BACT</name>
<gene>
    <name evidence="2" type="ORF">PZE19_15205</name>
</gene>
<organism evidence="2 3">
    <name type="scientific">Paludisphaera mucosa</name>
    <dbReference type="NCBI Taxonomy" id="3030827"/>
    <lineage>
        <taxon>Bacteria</taxon>
        <taxon>Pseudomonadati</taxon>
        <taxon>Planctomycetota</taxon>
        <taxon>Planctomycetia</taxon>
        <taxon>Isosphaerales</taxon>
        <taxon>Isosphaeraceae</taxon>
        <taxon>Paludisphaera</taxon>
    </lineage>
</organism>
<comment type="caution">
    <text evidence="2">The sequence shown here is derived from an EMBL/GenBank/DDBJ whole genome shotgun (WGS) entry which is preliminary data.</text>
</comment>
<evidence type="ECO:0000313" key="2">
    <source>
        <dbReference type="EMBL" id="MDG3005135.1"/>
    </source>
</evidence>
<reference evidence="2 3" key="1">
    <citation type="submission" date="2023-03" db="EMBL/GenBank/DDBJ databases">
        <title>Paludisphaera mucosa sp. nov. a novel planctomycete from northern fen.</title>
        <authorList>
            <person name="Ivanova A."/>
        </authorList>
    </citation>
    <scope>NUCLEOTIDE SEQUENCE [LARGE SCALE GENOMIC DNA]</scope>
    <source>
        <strain evidence="2 3">Pla2</strain>
    </source>
</reference>
<proteinExistence type="predicted"/>
<evidence type="ECO:0000313" key="3">
    <source>
        <dbReference type="Proteomes" id="UP001216907"/>
    </source>
</evidence>
<keyword evidence="3" id="KW-1185">Reference proteome</keyword>
<accession>A0ABT6FC74</accession>
<dbReference type="Proteomes" id="UP001216907">
    <property type="component" value="Unassembled WGS sequence"/>
</dbReference>
<feature type="compositionally biased region" description="Basic and acidic residues" evidence="1">
    <location>
        <begin position="43"/>
        <end position="63"/>
    </location>
</feature>
<evidence type="ECO:0000256" key="1">
    <source>
        <dbReference type="SAM" id="MobiDB-lite"/>
    </source>
</evidence>